<keyword evidence="2" id="KW-0812">Transmembrane</keyword>
<name>A0A401JCC9_9PROT</name>
<dbReference type="Pfam" id="PF05137">
    <property type="entry name" value="PilN"/>
    <property type="match status" value="1"/>
</dbReference>
<dbReference type="PANTHER" id="PTHR40278">
    <property type="entry name" value="DNA UTILIZATION PROTEIN HOFN"/>
    <property type="match status" value="1"/>
</dbReference>
<proteinExistence type="predicted"/>
<dbReference type="PANTHER" id="PTHR40278:SF2">
    <property type="entry name" value="TYPE IV PILUS INNER MEMBRANE COMPONENT PILN"/>
    <property type="match status" value="1"/>
</dbReference>
<evidence type="ECO:0000313" key="3">
    <source>
        <dbReference type="EMBL" id="GBL45338.1"/>
    </source>
</evidence>
<dbReference type="AlphaFoldDB" id="A0A401JCC9"/>
<gene>
    <name evidence="3" type="ORF">SFMTTN_1145</name>
</gene>
<keyword evidence="2" id="KW-1133">Transmembrane helix</keyword>
<protein>
    <submittedName>
        <fullName evidence="3">Type IV pilus biogenesis protein PilN</fullName>
    </submittedName>
</protein>
<sequence length="194" mass="21661">MIRINLLPHREVKRAARQRQFNLLLGSVALFGIAIVILGYLALDARQQTQAKRNEYLKVEIAKLDKDIVEIKGLKEQTQSLLARKQAVETLQTNRSNEVHLLDQLVRLLPEGLYLKSIKQTGNTINLQGYAQSSARVSSLMRNLESSPWLESPALIEIHAATVQGLRANEFNLNVQQKQPQSSADAQAKNGGKS</sequence>
<feature type="compositionally biased region" description="Polar residues" evidence="1">
    <location>
        <begin position="175"/>
        <end position="185"/>
    </location>
</feature>
<dbReference type="EMBL" id="BGOW01000010">
    <property type="protein sequence ID" value="GBL45338.1"/>
    <property type="molecule type" value="Genomic_DNA"/>
</dbReference>
<dbReference type="InterPro" id="IPR007813">
    <property type="entry name" value="PilN"/>
</dbReference>
<reference evidence="3 4" key="1">
    <citation type="journal article" date="2019" name="Front. Microbiol.">
        <title>Genomes of Neutrophilic Sulfur-Oxidizing Chemolithoautotrophs Representing 9 Proteobacterial Species From 8 Genera.</title>
        <authorList>
            <person name="Watanabe T."/>
            <person name="Kojima H."/>
            <person name="Umezawa K."/>
            <person name="Hori C."/>
            <person name="Takasuka T.E."/>
            <person name="Kato Y."/>
            <person name="Fukui M."/>
        </authorList>
    </citation>
    <scope>NUCLEOTIDE SEQUENCE [LARGE SCALE GENOMIC DNA]</scope>
    <source>
        <strain evidence="3 4">TTN</strain>
    </source>
</reference>
<keyword evidence="2" id="KW-0472">Membrane</keyword>
<dbReference type="GO" id="GO:0043107">
    <property type="term" value="P:type IV pilus-dependent motility"/>
    <property type="evidence" value="ECO:0007669"/>
    <property type="project" value="TreeGrafter"/>
</dbReference>
<evidence type="ECO:0000313" key="4">
    <source>
        <dbReference type="Proteomes" id="UP000286806"/>
    </source>
</evidence>
<keyword evidence="4" id="KW-1185">Reference proteome</keyword>
<feature type="transmembrane region" description="Helical" evidence="2">
    <location>
        <begin position="21"/>
        <end position="43"/>
    </location>
</feature>
<dbReference type="Proteomes" id="UP000286806">
    <property type="component" value="Unassembled WGS sequence"/>
</dbReference>
<comment type="caution">
    <text evidence="3">The sequence shown here is derived from an EMBL/GenBank/DDBJ whole genome shotgun (WGS) entry which is preliminary data.</text>
</comment>
<evidence type="ECO:0000256" key="1">
    <source>
        <dbReference type="SAM" id="MobiDB-lite"/>
    </source>
</evidence>
<feature type="region of interest" description="Disordered" evidence="1">
    <location>
        <begin position="175"/>
        <end position="194"/>
    </location>
</feature>
<dbReference type="InterPro" id="IPR052534">
    <property type="entry name" value="Extracell_DNA_Util/SecSys_Comp"/>
</dbReference>
<accession>A0A401JCC9</accession>
<organism evidence="3 4">
    <name type="scientific">Sulfuriferula multivorans</name>
    <dbReference type="NCBI Taxonomy" id="1559896"/>
    <lineage>
        <taxon>Bacteria</taxon>
        <taxon>Pseudomonadati</taxon>
        <taxon>Pseudomonadota</taxon>
        <taxon>Betaproteobacteria</taxon>
        <taxon>Nitrosomonadales</taxon>
        <taxon>Sulfuricellaceae</taxon>
        <taxon>Sulfuriferula</taxon>
    </lineage>
</organism>
<dbReference type="GO" id="GO:0043683">
    <property type="term" value="P:type IV pilus assembly"/>
    <property type="evidence" value="ECO:0007669"/>
    <property type="project" value="TreeGrafter"/>
</dbReference>
<dbReference type="RefSeq" id="WP_124704168.1">
    <property type="nucleotide sequence ID" value="NZ_BGOW01000010.1"/>
</dbReference>
<dbReference type="OrthoDB" id="5296173at2"/>
<evidence type="ECO:0000256" key="2">
    <source>
        <dbReference type="SAM" id="Phobius"/>
    </source>
</evidence>